<dbReference type="InterPro" id="IPR012469">
    <property type="entry name" value="DUF1688"/>
</dbReference>
<gene>
    <name evidence="1" type="ORF">ABEG18_00725</name>
</gene>
<dbReference type="PANTHER" id="PTHR31687">
    <property type="match status" value="1"/>
</dbReference>
<dbReference type="EMBL" id="CP157484">
    <property type="protein sequence ID" value="XBO41899.1"/>
    <property type="molecule type" value="Genomic_DNA"/>
</dbReference>
<evidence type="ECO:0000313" key="1">
    <source>
        <dbReference type="EMBL" id="XBO41899.1"/>
    </source>
</evidence>
<reference evidence="1" key="1">
    <citation type="submission" date="2024-05" db="EMBL/GenBank/DDBJ databases">
        <authorList>
            <person name="Kim S."/>
            <person name="Heo J."/>
            <person name="Choi H."/>
            <person name="Choi Y."/>
            <person name="Kwon S.-W."/>
            <person name="Kim Y."/>
        </authorList>
    </citation>
    <scope>NUCLEOTIDE SEQUENCE</scope>
    <source>
        <strain evidence="1">KACC 23698</strain>
    </source>
</reference>
<sequence length="409" mass="43495">MDAALARTLLSPKAVRERAHRLLHLGVAGELPHFEVDPGKLCRCADYVTATIRRNYPTLQVPLHARWRHFAAGGFDRWGTLARDAAWPSSAAKGRAAFDLAIVSVLLDAGAGSRWRYREDASGESFSRSEGLAVASFDMFSAGLFSARPNEPLRADAARLAALEPAGVARAFQVGPENPMTGLDGRLSLLARLGEVVAAAPEVFGRHDDPRPGGLFDHLCAQAEGGVLPAEAILRAILDHLGPIWPGRITLGGVNLGDTWRHPSLVTHDATSGLVPFHKLSQWLAYSLIEPLQDAGIGVSGMDALTGLAEYRNGGLFIDTGVLALRDPALAGTAHPVDAPVIVEWRALTVALLDDTAALVRSSLGLTAEQFPLAKALEGGAWAAGRRIARERRPDGSPPLQVVSDGTVF</sequence>
<dbReference type="AlphaFoldDB" id="A0AAU7JP42"/>
<protein>
    <submittedName>
        <fullName evidence="1">URC4/urg3 family protein</fullName>
    </submittedName>
</protein>
<accession>A0AAU7JP42</accession>
<dbReference type="PANTHER" id="PTHR31687:SF3">
    <property type="entry name" value="PROTEIN URG3"/>
    <property type="match status" value="1"/>
</dbReference>
<dbReference type="Pfam" id="PF07958">
    <property type="entry name" value="DUF1688"/>
    <property type="match status" value="1"/>
</dbReference>
<proteinExistence type="predicted"/>
<organism evidence="1">
    <name type="scientific">Alsobacter sp. KACC 23698</name>
    <dbReference type="NCBI Taxonomy" id="3149229"/>
    <lineage>
        <taxon>Bacteria</taxon>
        <taxon>Pseudomonadati</taxon>
        <taxon>Pseudomonadota</taxon>
        <taxon>Alphaproteobacteria</taxon>
        <taxon>Hyphomicrobiales</taxon>
        <taxon>Alsobacteraceae</taxon>
        <taxon>Alsobacter</taxon>
    </lineage>
</organism>
<name>A0AAU7JP42_9HYPH</name>